<keyword evidence="2" id="KW-1185">Reference proteome</keyword>
<dbReference type="PANTHER" id="PTHR36454">
    <property type="entry name" value="LMO2823 PROTEIN"/>
    <property type="match status" value="1"/>
</dbReference>
<evidence type="ECO:0000313" key="2">
    <source>
        <dbReference type="Proteomes" id="UP000272474"/>
    </source>
</evidence>
<sequence>MHADGLDLAPFCALRYAPERVGSLAAVTSPPYDVVVRPEEQRALETADPHNVVRLILPRSPGEAAATLARWRAAGVLTHDETPALYVYEQRAPGGRVLQRGLLGALRLTAPEEGVVLPHEDVLPEVVAERAALTRATAANLEPLLLSYRGDGTDPDPGALTDQVAERRPALLALTGRDGTAHRLWRLADPAEQATLARGLARHRALIADGHHRWATSLRLRAEHGAEPPWDRALVLLVDTARHPLRVQAIHRVLPWLPLPEALERACRGGAFRARRLPADPTEALGALDAAEGPALVLAGDGSFHLLDRPDPALLARTVRADRPPAWRALDATVLHQTLLAALWPAPEPPARVAYLHDAGDALAQAERLGGTAALLRAVPERTVRALAERGVTMPQKSTSFTPKPATGLLLRPL</sequence>
<name>A0A3A9Z638_9ACTN</name>
<dbReference type="InterPro" id="IPR008323">
    <property type="entry name" value="UCP033563"/>
</dbReference>
<dbReference type="AlphaFoldDB" id="A0A3A9Z638"/>
<organism evidence="1 2">
    <name type="scientific">Streptomyces hoynatensis</name>
    <dbReference type="NCBI Taxonomy" id="1141874"/>
    <lineage>
        <taxon>Bacteria</taxon>
        <taxon>Bacillati</taxon>
        <taxon>Actinomycetota</taxon>
        <taxon>Actinomycetes</taxon>
        <taxon>Kitasatosporales</taxon>
        <taxon>Streptomycetaceae</taxon>
        <taxon>Streptomyces</taxon>
    </lineage>
</organism>
<proteinExistence type="predicted"/>
<gene>
    <name evidence="1" type="ORF">D7294_08185</name>
</gene>
<dbReference type="OrthoDB" id="9781616at2"/>
<accession>A0A3A9Z638</accession>
<reference evidence="1 2" key="1">
    <citation type="journal article" date="2014" name="Int. J. Syst. Evol. Microbiol.">
        <title>Streptomyces hoynatensis sp. nov., isolated from deep marine sediment.</title>
        <authorList>
            <person name="Veyisoglu A."/>
            <person name="Sahin N."/>
        </authorList>
    </citation>
    <scope>NUCLEOTIDE SEQUENCE [LARGE SCALE GENOMIC DNA]</scope>
    <source>
        <strain evidence="1 2">KCTC 29097</strain>
    </source>
</reference>
<dbReference type="PIRSF" id="PIRSF033563">
    <property type="entry name" value="UCP033563"/>
    <property type="match status" value="1"/>
</dbReference>
<comment type="caution">
    <text evidence="1">The sequence shown here is derived from an EMBL/GenBank/DDBJ whole genome shotgun (WGS) entry which is preliminary data.</text>
</comment>
<evidence type="ECO:0000313" key="1">
    <source>
        <dbReference type="EMBL" id="RKN43710.1"/>
    </source>
</evidence>
<dbReference type="EMBL" id="RBAL01000004">
    <property type="protein sequence ID" value="RKN43710.1"/>
    <property type="molecule type" value="Genomic_DNA"/>
</dbReference>
<dbReference type="Pfam" id="PF06245">
    <property type="entry name" value="DUF1015"/>
    <property type="match status" value="1"/>
</dbReference>
<dbReference type="PANTHER" id="PTHR36454:SF1">
    <property type="entry name" value="DUF1015 DOMAIN-CONTAINING PROTEIN"/>
    <property type="match status" value="1"/>
</dbReference>
<protein>
    <submittedName>
        <fullName evidence="1">DUF1015 domain-containing protein</fullName>
    </submittedName>
</protein>
<dbReference type="Proteomes" id="UP000272474">
    <property type="component" value="Unassembled WGS sequence"/>
</dbReference>
<dbReference type="RefSeq" id="WP_120677172.1">
    <property type="nucleotide sequence ID" value="NZ_RBAL01000004.1"/>
</dbReference>